<proteinExistence type="predicted"/>
<evidence type="ECO:0008006" key="3">
    <source>
        <dbReference type="Google" id="ProtNLM"/>
    </source>
</evidence>
<evidence type="ECO:0000313" key="1">
    <source>
        <dbReference type="EMBL" id="TKJ36572.1"/>
    </source>
</evidence>
<dbReference type="EMBL" id="NJBN01000016">
    <property type="protein sequence ID" value="TKJ36572.1"/>
    <property type="molecule type" value="Genomic_DNA"/>
</dbReference>
<dbReference type="SUPFAM" id="SSF53146">
    <property type="entry name" value="Nitrogenase accessory factor-like"/>
    <property type="match status" value="1"/>
</dbReference>
<dbReference type="Proteomes" id="UP000319619">
    <property type="component" value="Unassembled WGS sequence"/>
</dbReference>
<organism evidence="1 2">
    <name type="scientific">candidate division LCP-89 bacterium B3_LCP</name>
    <dbReference type="NCBI Taxonomy" id="2012998"/>
    <lineage>
        <taxon>Bacteria</taxon>
        <taxon>Pseudomonadati</taxon>
        <taxon>Bacteria division LCP-89</taxon>
    </lineage>
</organism>
<dbReference type="Gene3D" id="3.30.420.130">
    <property type="entry name" value="Dinitrogenase iron-molybdenum cofactor biosynthesis domain"/>
    <property type="match status" value="1"/>
</dbReference>
<reference evidence="1 2" key="1">
    <citation type="submission" date="2017-06" db="EMBL/GenBank/DDBJ databases">
        <title>Novel microbial phyla capable of carbon fixation and sulfur reduction in deep-sea sediments.</title>
        <authorList>
            <person name="Huang J."/>
            <person name="Baker B."/>
            <person name="Wang Y."/>
        </authorList>
    </citation>
    <scope>NUCLEOTIDE SEQUENCE [LARGE SCALE GENOMIC DNA]</scope>
    <source>
        <strain evidence="1">B3_LCP</strain>
    </source>
</reference>
<gene>
    <name evidence="1" type="ORF">CEE37_14935</name>
</gene>
<name>A0A532UNV5_UNCL8</name>
<protein>
    <recommendedName>
        <fullName evidence="3">Dinitrogenase iron-molybdenum cofactor biosynthesis domain-containing protein</fullName>
    </recommendedName>
</protein>
<sequence>MHKHNQIPGTFENGVYITRIAISCFGEEIAPRFDNARRFRCWEISNNEAKDYPGISAEETDGLYRVKLLRRSRIHVLICNGIEERYREMLEVDGCYVVDGVTGSALHALSDFLEGRLQQRFHGESLPHGEILPHTAELVLWTGDLFRTLGWDVQQPAKPNIFPIDLLAQRSCPFCQKPVNVAICCGAHSYRIHEEIKELKRVTASSYNARVFVHRAVAGIEDICKDFEIELVDPDDYTSDALDQESRSSLPPLRGIVIGHEKLNAN</sequence>
<dbReference type="InterPro" id="IPR036105">
    <property type="entry name" value="DiNase_FeMo-co_biosyn_sf"/>
</dbReference>
<accession>A0A532UNV5</accession>
<comment type="caution">
    <text evidence="1">The sequence shown here is derived from an EMBL/GenBank/DDBJ whole genome shotgun (WGS) entry which is preliminary data.</text>
</comment>
<dbReference type="AlphaFoldDB" id="A0A532UNV5"/>
<evidence type="ECO:0000313" key="2">
    <source>
        <dbReference type="Proteomes" id="UP000319619"/>
    </source>
</evidence>